<dbReference type="Proteomes" id="UP001055072">
    <property type="component" value="Unassembled WGS sequence"/>
</dbReference>
<sequence>MYTGGTCVRATTSALICIRPLPWTALCLSDVSHHLHQHRAYSVPGFVCNYTPSDISTGSGQEGADSGFGPGQSPPILRAIIIILRAKDTVEQTEHGSTSLKATRSGSSARTQGAYSVHSFLEEITTHELLWMRDCHGQRLLVYGVIKNRRSSCGRRDKVSDHLSRCQLRTATDSRRNERAALLVMES</sequence>
<reference evidence="1" key="1">
    <citation type="journal article" date="2021" name="Environ. Microbiol.">
        <title>Gene family expansions and transcriptome signatures uncover fungal adaptations to wood decay.</title>
        <authorList>
            <person name="Hage H."/>
            <person name="Miyauchi S."/>
            <person name="Viragh M."/>
            <person name="Drula E."/>
            <person name="Min B."/>
            <person name="Chaduli D."/>
            <person name="Navarro D."/>
            <person name="Favel A."/>
            <person name="Norest M."/>
            <person name="Lesage-Meessen L."/>
            <person name="Balint B."/>
            <person name="Merenyi Z."/>
            <person name="de Eugenio L."/>
            <person name="Morin E."/>
            <person name="Martinez A.T."/>
            <person name="Baldrian P."/>
            <person name="Stursova M."/>
            <person name="Martinez M.J."/>
            <person name="Novotny C."/>
            <person name="Magnuson J.K."/>
            <person name="Spatafora J.W."/>
            <person name="Maurice S."/>
            <person name="Pangilinan J."/>
            <person name="Andreopoulos W."/>
            <person name="LaButti K."/>
            <person name="Hundley H."/>
            <person name="Na H."/>
            <person name="Kuo A."/>
            <person name="Barry K."/>
            <person name="Lipzen A."/>
            <person name="Henrissat B."/>
            <person name="Riley R."/>
            <person name="Ahrendt S."/>
            <person name="Nagy L.G."/>
            <person name="Grigoriev I.V."/>
            <person name="Martin F."/>
            <person name="Rosso M.N."/>
        </authorList>
    </citation>
    <scope>NUCLEOTIDE SEQUENCE</scope>
    <source>
        <strain evidence="1">CBS 384.51</strain>
    </source>
</reference>
<dbReference type="EMBL" id="MU274943">
    <property type="protein sequence ID" value="KAI0084422.1"/>
    <property type="molecule type" value="Genomic_DNA"/>
</dbReference>
<accession>A0ACB8TQY5</accession>
<name>A0ACB8TQY5_9APHY</name>
<comment type="caution">
    <text evidence="1">The sequence shown here is derived from an EMBL/GenBank/DDBJ whole genome shotgun (WGS) entry which is preliminary data.</text>
</comment>
<gene>
    <name evidence="1" type="ORF">BDY19DRAFT_539836</name>
</gene>
<protein>
    <submittedName>
        <fullName evidence="1">Uncharacterized protein</fullName>
    </submittedName>
</protein>
<evidence type="ECO:0000313" key="1">
    <source>
        <dbReference type="EMBL" id="KAI0084422.1"/>
    </source>
</evidence>
<proteinExistence type="predicted"/>
<evidence type="ECO:0000313" key="2">
    <source>
        <dbReference type="Proteomes" id="UP001055072"/>
    </source>
</evidence>
<organism evidence="1 2">
    <name type="scientific">Irpex rosettiformis</name>
    <dbReference type="NCBI Taxonomy" id="378272"/>
    <lineage>
        <taxon>Eukaryota</taxon>
        <taxon>Fungi</taxon>
        <taxon>Dikarya</taxon>
        <taxon>Basidiomycota</taxon>
        <taxon>Agaricomycotina</taxon>
        <taxon>Agaricomycetes</taxon>
        <taxon>Polyporales</taxon>
        <taxon>Irpicaceae</taxon>
        <taxon>Irpex</taxon>
    </lineage>
</organism>
<keyword evidence="2" id="KW-1185">Reference proteome</keyword>